<dbReference type="InterPro" id="IPR042296">
    <property type="entry name" value="tRNA_met_Trm1_C"/>
</dbReference>
<dbReference type="Gene3D" id="3.40.50.150">
    <property type="entry name" value="Vaccinia Virus protein VP39"/>
    <property type="match status" value="1"/>
</dbReference>
<gene>
    <name evidence="15" type="ORF">TRUGW13939_07285</name>
</gene>
<keyword evidence="16" id="KW-1185">Reference proteome</keyword>
<dbReference type="GO" id="GO:0000049">
    <property type="term" value="F:tRNA binding"/>
    <property type="evidence" value="ECO:0007669"/>
    <property type="project" value="UniProtKB-UniRule"/>
</dbReference>
<protein>
    <recommendedName>
        <fullName evidence="7">tRNA (guanine(26)-N(2))-dimethyltransferase</fullName>
        <ecNumber evidence="7">2.1.1.216</ecNumber>
    </recommendedName>
    <alternativeName>
        <fullName evidence="10">tRNA 2,2-dimethylguanosine-26 methyltransferase</fullName>
    </alternativeName>
    <alternativeName>
        <fullName evidence="9">tRNA(guanine-26,N(2)-N(2)) methyltransferase</fullName>
    </alternativeName>
    <alternativeName>
        <fullName evidence="11">tRNA(m(2,2)G26)dimethyltransferase</fullName>
    </alternativeName>
</protein>
<dbReference type="SUPFAM" id="SSF53335">
    <property type="entry name" value="S-adenosyl-L-methionine-dependent methyltransferases"/>
    <property type="match status" value="1"/>
</dbReference>
<dbReference type="FunFam" id="3.30.56.70:FF:000001">
    <property type="entry name" value="tRNA (guanine(26)-N(2))-dimethyltransferase"/>
    <property type="match status" value="1"/>
</dbReference>
<comment type="similarity">
    <text evidence="12">Belongs to the class I-like SAM-binding methyltransferase superfamily. Trm1 family.</text>
</comment>
<evidence type="ECO:0000256" key="13">
    <source>
        <dbReference type="SAM" id="MobiDB-lite"/>
    </source>
</evidence>
<dbReference type="NCBIfam" id="TIGR00308">
    <property type="entry name" value="TRM1"/>
    <property type="match status" value="1"/>
</dbReference>
<evidence type="ECO:0000256" key="10">
    <source>
        <dbReference type="ARBA" id="ARBA00082896"/>
    </source>
</evidence>
<feature type="region of interest" description="Disordered" evidence="13">
    <location>
        <begin position="256"/>
        <end position="320"/>
    </location>
</feature>
<keyword evidence="14" id="KW-1133">Transmembrane helix</keyword>
<feature type="compositionally biased region" description="Basic residues" evidence="13">
    <location>
        <begin position="259"/>
        <end position="272"/>
    </location>
</feature>
<feature type="compositionally biased region" description="Low complexity" evidence="13">
    <location>
        <begin position="799"/>
        <end position="811"/>
    </location>
</feature>
<dbReference type="PANTHER" id="PTHR10631:SF3">
    <property type="entry name" value="TRNA (GUANINE(26)-N(2))-DIMETHYLTRANSFERASE"/>
    <property type="match status" value="1"/>
</dbReference>
<dbReference type="AlphaFoldDB" id="A0A7H8R1A2"/>
<dbReference type="GeneID" id="55994778"/>
<dbReference type="EMBL" id="CP055901">
    <property type="protein sequence ID" value="QKX60142.1"/>
    <property type="molecule type" value="Genomic_DNA"/>
</dbReference>
<dbReference type="RefSeq" id="XP_035346319.1">
    <property type="nucleotide sequence ID" value="XM_035490426.1"/>
</dbReference>
<dbReference type="PROSITE" id="PS51626">
    <property type="entry name" value="SAM_MT_TRM1"/>
    <property type="match status" value="1"/>
</dbReference>
<name>A0A7H8R1A2_TALRU</name>
<evidence type="ECO:0000256" key="14">
    <source>
        <dbReference type="SAM" id="Phobius"/>
    </source>
</evidence>
<dbReference type="Pfam" id="PF03694">
    <property type="entry name" value="Erg28"/>
    <property type="match status" value="1"/>
</dbReference>
<reference evidence="16" key="1">
    <citation type="submission" date="2020-06" db="EMBL/GenBank/DDBJ databases">
        <title>A chromosome-scale genome assembly of Talaromyces rugulosus W13939.</title>
        <authorList>
            <person name="Wang B."/>
            <person name="Guo L."/>
            <person name="Ye K."/>
            <person name="Wang L."/>
        </authorList>
    </citation>
    <scope>NUCLEOTIDE SEQUENCE [LARGE SCALE GENOMIC DNA]</scope>
    <source>
        <strain evidence="16">W13939</strain>
    </source>
</reference>
<evidence type="ECO:0000256" key="12">
    <source>
        <dbReference type="PROSITE-ProRule" id="PRU00958"/>
    </source>
</evidence>
<sequence>MARLLPVSHGSYLPYWVFMMSLLAFFNTYACYTISATDKDAHPNIAYPLTNQLTPLAARFYGTWTAASGALRLVTAYRIKEKGLYIATCIGFVITCLNFLSEVVVFETATWGSMGPGLVLDITTVVWMGSGLLKYALQKLTTLPLSAVKQPPHLALNAARTMVTEETTAAPPPAPTPTPTSVVDIDGKEYESVKEGLAYILKPVEKTARPEKPRGSGTEQQASVFYNPIQQFNRDLSVIAINVFANHALALKKATAARAQRRGKGRKDKKRKREDDGDGDGDSAKSNKKITTEEGQDGGEVSVENQEKQQEPPKPEAPPIRFQILDALSATGLRALRYAKEVPLATTIVSNDLSPSAVEAVKVNIKYNNVEEMVRPNVGDARVYMYGIQAEKKDHIVGKFDVIDLDPYGTAGPFLDAAVQAVNDGGLLCVTCTDAGVFASTGYPEKAFSLYGGIPTRLAHGHEVGLRLIVNSIATAAAKYGLAVEPLLSLSIDYYARVFVRVHKSPAEVKFLAGKTMLLYNCDSGCGAWTTQYMTSTRTRANKVGDLFFHHALAQAPTSSEFCRHCGFKTHLAGPMWGGPLHNAHFIQNVLDMLPDLDPETYPTMDRIEGMLTTALEEDLDFQPQTKSKEVEQQQQQQQEEEGLPQKTNKPSSALIPRLDPQLKEKYPFFVCLSDLSRVLRSYTVPINMFRGALHGLGYRTTRSHTRPNSVRTDAPWDVIWEVMREWQRQKTGDKQLPTLPVGTPGAGIMKHSRITQYDEGDEKPLAALKRELSEVLVSGTDVRDLTTKIEAALYRKGASSSSATTTTTTAQPVSKPKDSNDESNGDENNNGADATATANAEEPAPPHALKIVFDESLAPQPTLPKGGKKKVVRYPMNPEANWGPMSRASGR</sequence>
<dbReference type="Gene3D" id="3.30.56.70">
    <property type="entry name" value="N2,N2-dimethylguanosine tRNA methyltransferase, C-terminal domain"/>
    <property type="match status" value="1"/>
</dbReference>
<evidence type="ECO:0000256" key="8">
    <source>
        <dbReference type="ARBA" id="ARBA00051897"/>
    </source>
</evidence>
<keyword evidence="1 12" id="KW-0820">tRNA-binding</keyword>
<dbReference type="InterPro" id="IPR002905">
    <property type="entry name" value="Trm1"/>
</dbReference>
<keyword evidence="5 12" id="KW-0819">tRNA processing</keyword>
<evidence type="ECO:0000256" key="1">
    <source>
        <dbReference type="ARBA" id="ARBA00022555"/>
    </source>
</evidence>
<feature type="transmembrane region" description="Helical" evidence="14">
    <location>
        <begin position="12"/>
        <end position="36"/>
    </location>
</feature>
<dbReference type="EC" id="2.1.1.216" evidence="7"/>
<keyword evidence="4 12" id="KW-0949">S-adenosyl-L-methionine</keyword>
<evidence type="ECO:0000313" key="15">
    <source>
        <dbReference type="EMBL" id="QKX60142.1"/>
    </source>
</evidence>
<proteinExistence type="inferred from homology"/>
<dbReference type="OrthoDB" id="6349953at2759"/>
<organism evidence="15 16">
    <name type="scientific">Talaromyces rugulosus</name>
    <name type="common">Penicillium rugulosum</name>
    <dbReference type="NCBI Taxonomy" id="121627"/>
    <lineage>
        <taxon>Eukaryota</taxon>
        <taxon>Fungi</taxon>
        <taxon>Dikarya</taxon>
        <taxon>Ascomycota</taxon>
        <taxon>Pezizomycotina</taxon>
        <taxon>Eurotiomycetes</taxon>
        <taxon>Eurotiomycetidae</taxon>
        <taxon>Eurotiales</taxon>
        <taxon>Trichocomaceae</taxon>
        <taxon>Talaromyces</taxon>
        <taxon>Talaromyces sect. Islandici</taxon>
    </lineage>
</organism>
<evidence type="ECO:0000313" key="16">
    <source>
        <dbReference type="Proteomes" id="UP000509510"/>
    </source>
</evidence>
<dbReference type="GO" id="GO:0002940">
    <property type="term" value="P:tRNA N2-guanine methylation"/>
    <property type="evidence" value="ECO:0007669"/>
    <property type="project" value="TreeGrafter"/>
</dbReference>
<evidence type="ECO:0000256" key="4">
    <source>
        <dbReference type="ARBA" id="ARBA00022691"/>
    </source>
</evidence>
<keyword evidence="3 12" id="KW-0808">Transferase</keyword>
<evidence type="ECO:0000256" key="7">
    <source>
        <dbReference type="ARBA" id="ARBA00039099"/>
    </source>
</evidence>
<dbReference type="GO" id="GO:0016020">
    <property type="term" value="C:membrane"/>
    <property type="evidence" value="ECO:0007669"/>
    <property type="project" value="InterPro"/>
</dbReference>
<dbReference type="Proteomes" id="UP000509510">
    <property type="component" value="Chromosome IV"/>
</dbReference>
<dbReference type="CDD" id="cd02440">
    <property type="entry name" value="AdoMet_MTases"/>
    <property type="match status" value="1"/>
</dbReference>
<feature type="transmembrane region" description="Helical" evidence="14">
    <location>
        <begin position="84"/>
        <end position="106"/>
    </location>
</feature>
<accession>A0A7H8R1A2</accession>
<keyword evidence="14" id="KW-0472">Membrane</keyword>
<evidence type="ECO:0000256" key="6">
    <source>
        <dbReference type="ARBA" id="ARBA00022884"/>
    </source>
</evidence>
<keyword evidence="6 12" id="KW-0694">RNA-binding</keyword>
<feature type="region of interest" description="Disordered" evidence="13">
    <location>
        <begin position="797"/>
        <end position="892"/>
    </location>
</feature>
<keyword evidence="14" id="KW-0812">Transmembrane</keyword>
<evidence type="ECO:0000256" key="9">
    <source>
        <dbReference type="ARBA" id="ARBA00077143"/>
    </source>
</evidence>
<dbReference type="PANTHER" id="PTHR10631">
    <property type="entry name" value="N 2 ,N 2 -DIMETHYLGUANOSINE TRNA METHYLTRANSFERASE"/>
    <property type="match status" value="1"/>
</dbReference>
<comment type="catalytic activity">
    <reaction evidence="8">
        <text>guanosine(26) in tRNA + 2 S-adenosyl-L-methionine = N(2)-dimethylguanosine(26) in tRNA + 2 S-adenosyl-L-homocysteine + 2 H(+)</text>
        <dbReference type="Rhea" id="RHEA:43140"/>
        <dbReference type="Rhea" id="RHEA-COMP:10359"/>
        <dbReference type="Rhea" id="RHEA-COMP:10360"/>
        <dbReference type="ChEBI" id="CHEBI:15378"/>
        <dbReference type="ChEBI" id="CHEBI:57856"/>
        <dbReference type="ChEBI" id="CHEBI:59789"/>
        <dbReference type="ChEBI" id="CHEBI:74269"/>
        <dbReference type="ChEBI" id="CHEBI:74513"/>
        <dbReference type="EC" id="2.1.1.216"/>
    </reaction>
</comment>
<keyword evidence="2 12" id="KW-0489">Methyltransferase</keyword>
<evidence type="ECO:0000256" key="2">
    <source>
        <dbReference type="ARBA" id="ARBA00022603"/>
    </source>
</evidence>
<dbReference type="GO" id="GO:0160104">
    <property type="term" value="F:tRNA (guanine(26)-N2)-dimethyltransferase activity"/>
    <property type="evidence" value="ECO:0007669"/>
    <property type="project" value="UniProtKB-EC"/>
</dbReference>
<dbReference type="Pfam" id="PF02005">
    <property type="entry name" value="TRM"/>
    <property type="match status" value="2"/>
</dbReference>
<dbReference type="KEGG" id="trg:TRUGW13939_07285"/>
<feature type="compositionally biased region" description="Basic and acidic residues" evidence="13">
    <location>
        <begin position="305"/>
        <end position="314"/>
    </location>
</feature>
<dbReference type="InterPro" id="IPR005352">
    <property type="entry name" value="Erg28"/>
</dbReference>
<feature type="compositionally biased region" description="Low complexity" evidence="13">
    <location>
        <begin position="827"/>
        <end position="843"/>
    </location>
</feature>
<dbReference type="InterPro" id="IPR029063">
    <property type="entry name" value="SAM-dependent_MTases_sf"/>
</dbReference>
<evidence type="ECO:0000256" key="5">
    <source>
        <dbReference type="ARBA" id="ARBA00022694"/>
    </source>
</evidence>
<dbReference type="GO" id="GO:0005634">
    <property type="term" value="C:nucleus"/>
    <property type="evidence" value="ECO:0007669"/>
    <property type="project" value="TreeGrafter"/>
</dbReference>
<evidence type="ECO:0000256" key="11">
    <source>
        <dbReference type="ARBA" id="ARBA00083299"/>
    </source>
</evidence>
<evidence type="ECO:0000256" key="3">
    <source>
        <dbReference type="ARBA" id="ARBA00022679"/>
    </source>
</evidence>
<feature type="region of interest" description="Disordered" evidence="13">
    <location>
        <begin position="624"/>
        <end position="658"/>
    </location>
</feature>